<evidence type="ECO:0000313" key="1">
    <source>
        <dbReference type="EMBL" id="QBM89574.1"/>
    </source>
</evidence>
<name>A0A4P6XUH7_9ASCO</name>
<dbReference type="AlphaFoldDB" id="A0A4P6XUH7"/>
<proteinExistence type="predicted"/>
<protein>
    <submittedName>
        <fullName evidence="1">Uncharacterized protein</fullName>
    </submittedName>
</protein>
<keyword evidence="2" id="KW-1185">Reference proteome</keyword>
<evidence type="ECO:0000313" key="2">
    <source>
        <dbReference type="Proteomes" id="UP000292447"/>
    </source>
</evidence>
<gene>
    <name evidence="1" type="ORF">METSCH_D06510</name>
</gene>
<dbReference type="EMBL" id="CP034459">
    <property type="protein sequence ID" value="QBM89574.1"/>
    <property type="molecule type" value="Genomic_DNA"/>
</dbReference>
<sequence length="278" mass="30522">MLQKSLPQRPQKSVYVKALLKEAEVNKNLDIGDLPAKPIPKRTNISIFSSVEDPGSESGDDLLPPFADPLEDILAKSQAQIRQYQFQLPSERLKKESQAIAISAEHSQNEAFAQKEQLLFKQIDLSPKKHTYEKYARQGAFSNGLSHVPKLTAEEVDLRAETAQNKACSGGPRTGVSDAQPDKSTADIANKSITDPLACHAENIMRMAMDSTMLNSFCNDTISSSFSNVLDESLAKMDGDSFTEENKPVSSLNFLAAAKIEISAHDLEMAVKNPFQLP</sequence>
<organism evidence="1 2">
    <name type="scientific">Metschnikowia aff. pulcherrima</name>
    <dbReference type="NCBI Taxonomy" id="2163413"/>
    <lineage>
        <taxon>Eukaryota</taxon>
        <taxon>Fungi</taxon>
        <taxon>Dikarya</taxon>
        <taxon>Ascomycota</taxon>
        <taxon>Saccharomycotina</taxon>
        <taxon>Pichiomycetes</taxon>
        <taxon>Metschnikowiaceae</taxon>
        <taxon>Metschnikowia</taxon>
    </lineage>
</organism>
<reference evidence="2" key="1">
    <citation type="submission" date="2019-03" db="EMBL/GenBank/DDBJ databases">
        <title>Snf2 controls pulcherriminic acid biosynthesis and connects pigmentation and antifungal activity of the yeast Metschnikowia pulcherrima.</title>
        <authorList>
            <person name="Gore-Lloyd D."/>
            <person name="Sumann I."/>
            <person name="Brachmann A.O."/>
            <person name="Schneeberger K."/>
            <person name="Ortiz-Merino R.A."/>
            <person name="Moreno-Beltran M."/>
            <person name="Schlaefli M."/>
            <person name="Kirner P."/>
            <person name="Santos Kron A."/>
            <person name="Wolfe K.H."/>
            <person name="Piel J."/>
            <person name="Ahrens C.H."/>
            <person name="Henk D."/>
            <person name="Freimoser F.M."/>
        </authorList>
    </citation>
    <scope>NUCLEOTIDE SEQUENCE [LARGE SCALE GENOMIC DNA]</scope>
    <source>
        <strain evidence="2">APC 1.2</strain>
    </source>
</reference>
<dbReference type="Proteomes" id="UP000292447">
    <property type="component" value="Chromosome IV"/>
</dbReference>
<accession>A0A4P6XUH7</accession>